<dbReference type="Proteomes" id="UP001589607">
    <property type="component" value="Unassembled WGS sequence"/>
</dbReference>
<name>A0ABV5GSL2_9FLAO</name>
<gene>
    <name evidence="2" type="ORF">ACFFVF_17880</name>
</gene>
<evidence type="ECO:0000313" key="2">
    <source>
        <dbReference type="EMBL" id="MFB9098378.1"/>
    </source>
</evidence>
<evidence type="ECO:0000313" key="3">
    <source>
        <dbReference type="Proteomes" id="UP001589607"/>
    </source>
</evidence>
<keyword evidence="3" id="KW-1185">Reference proteome</keyword>
<accession>A0ABV5GSL2</accession>
<keyword evidence="1" id="KW-0732">Signal</keyword>
<feature type="chain" id="PRO_5046711908" description="Lipoprotein" evidence="1">
    <location>
        <begin position="23"/>
        <end position="150"/>
    </location>
</feature>
<reference evidence="2 3" key="1">
    <citation type="submission" date="2024-09" db="EMBL/GenBank/DDBJ databases">
        <authorList>
            <person name="Sun Q."/>
            <person name="Mori K."/>
        </authorList>
    </citation>
    <scope>NUCLEOTIDE SEQUENCE [LARGE SCALE GENOMIC DNA]</scope>
    <source>
        <strain evidence="2 3">CECT 7955</strain>
    </source>
</reference>
<dbReference type="PROSITE" id="PS51257">
    <property type="entry name" value="PROKAR_LIPOPROTEIN"/>
    <property type="match status" value="1"/>
</dbReference>
<dbReference type="RefSeq" id="WP_236453271.1">
    <property type="nucleotide sequence ID" value="NZ_CBCSGE010000035.1"/>
</dbReference>
<dbReference type="EMBL" id="JBHMEY010000085">
    <property type="protein sequence ID" value="MFB9098378.1"/>
    <property type="molecule type" value="Genomic_DNA"/>
</dbReference>
<organism evidence="2 3">
    <name type="scientific">Flavobacterium jumunjinense</name>
    <dbReference type="NCBI Taxonomy" id="998845"/>
    <lineage>
        <taxon>Bacteria</taxon>
        <taxon>Pseudomonadati</taxon>
        <taxon>Bacteroidota</taxon>
        <taxon>Flavobacteriia</taxon>
        <taxon>Flavobacteriales</taxon>
        <taxon>Flavobacteriaceae</taxon>
        <taxon>Flavobacterium</taxon>
    </lineage>
</organism>
<comment type="caution">
    <text evidence="2">The sequence shown here is derived from an EMBL/GenBank/DDBJ whole genome shotgun (WGS) entry which is preliminary data.</text>
</comment>
<sequence length="150" mass="17412">MKKFSFFILVLFILSCSSTTTVIPERLDPIHIENAKQFAFSQFNSCATGNYIPITTKVATPGLVRNLVLEEMKLSCTKINKDYGKLLSLKIDQTRIYKKTLIYRFKATYSKIEHTPEIRVYSTLEHKYSGLIIKPEYLEKYTPFKPETKI</sequence>
<protein>
    <recommendedName>
        <fullName evidence="4">Lipoprotein</fullName>
    </recommendedName>
</protein>
<evidence type="ECO:0000256" key="1">
    <source>
        <dbReference type="SAM" id="SignalP"/>
    </source>
</evidence>
<evidence type="ECO:0008006" key="4">
    <source>
        <dbReference type="Google" id="ProtNLM"/>
    </source>
</evidence>
<proteinExistence type="predicted"/>
<feature type="signal peptide" evidence="1">
    <location>
        <begin position="1"/>
        <end position="22"/>
    </location>
</feature>